<dbReference type="OMA" id="VNIWEAL"/>
<keyword evidence="6" id="KW-0732">Signal</keyword>
<evidence type="ECO:0000256" key="4">
    <source>
        <dbReference type="ARBA" id="ARBA00023157"/>
    </source>
</evidence>
<evidence type="ECO:0000256" key="3">
    <source>
        <dbReference type="ARBA" id="ARBA00022737"/>
    </source>
</evidence>
<feature type="disulfide bond" evidence="5">
    <location>
        <begin position="173"/>
        <end position="192"/>
    </location>
</feature>
<dbReference type="VEuPathDB" id="VectorBase:ASIS020701"/>
<dbReference type="AlphaFoldDB" id="A0A084WA96"/>
<dbReference type="SUPFAM" id="SSF57610">
    <property type="entry name" value="Thyroglobulin type-1 domain"/>
    <property type="match status" value="2"/>
</dbReference>
<dbReference type="GO" id="GO:0005604">
    <property type="term" value="C:basement membrane"/>
    <property type="evidence" value="ECO:0007669"/>
    <property type="project" value="TreeGrafter"/>
</dbReference>
<comment type="subcellular location">
    <subcellularLocation>
        <location evidence="1">Secreted</location>
    </subcellularLocation>
</comment>
<dbReference type="InterPro" id="IPR036857">
    <property type="entry name" value="Thyroglobulin_1_sf"/>
</dbReference>
<dbReference type="VEuPathDB" id="VectorBase:ASIC015191"/>
<evidence type="ECO:0000313" key="8">
    <source>
        <dbReference type="EMBL" id="KFB47140.1"/>
    </source>
</evidence>
<dbReference type="Pfam" id="PF00086">
    <property type="entry name" value="Thyroglobulin_1"/>
    <property type="match status" value="2"/>
</dbReference>
<dbReference type="PROSITE" id="PS51162">
    <property type="entry name" value="THYROGLOBULIN_1_2"/>
    <property type="match status" value="2"/>
</dbReference>
<feature type="domain" description="Thyroglobulin type-1" evidence="7">
    <location>
        <begin position="107"/>
        <end position="171"/>
    </location>
</feature>
<name>A0A084WA96_ANOSI</name>
<dbReference type="EMBL" id="KE525327">
    <property type="protein sequence ID" value="KFB47140.1"/>
    <property type="molecule type" value="Genomic_DNA"/>
</dbReference>
<evidence type="ECO:0000256" key="6">
    <source>
        <dbReference type="SAM" id="SignalP"/>
    </source>
</evidence>
<keyword evidence="4 5" id="KW-1015">Disulfide bond</keyword>
<gene>
    <name evidence="8" type="ORF">ZHAS_00015191</name>
</gene>
<evidence type="ECO:0000259" key="7">
    <source>
        <dbReference type="PROSITE" id="PS51162"/>
    </source>
</evidence>
<comment type="caution">
    <text evidence="5">Lacks conserved residue(s) required for the propagation of feature annotation.</text>
</comment>
<evidence type="ECO:0000256" key="2">
    <source>
        <dbReference type="ARBA" id="ARBA00022525"/>
    </source>
</evidence>
<reference evidence="9" key="2">
    <citation type="submission" date="2020-05" db="UniProtKB">
        <authorList>
            <consortium name="EnsemblMetazoa"/>
        </authorList>
    </citation>
    <scope>IDENTIFICATION</scope>
</reference>
<dbReference type="SMART" id="SM00211">
    <property type="entry name" value="TY"/>
    <property type="match status" value="2"/>
</dbReference>
<dbReference type="STRING" id="74873.A0A084WA96"/>
<dbReference type="InterPro" id="IPR000716">
    <property type="entry name" value="Thyroglobulin_1"/>
</dbReference>
<evidence type="ECO:0000313" key="10">
    <source>
        <dbReference type="Proteomes" id="UP000030765"/>
    </source>
</evidence>
<feature type="chain" id="PRO_5001784582" evidence="6">
    <location>
        <begin position="23"/>
        <end position="293"/>
    </location>
</feature>
<feature type="domain" description="Thyroglobulin type-1" evidence="7">
    <location>
        <begin position="173"/>
        <end position="235"/>
    </location>
</feature>
<dbReference type="OrthoDB" id="6409105at2759"/>
<organism evidence="8">
    <name type="scientific">Anopheles sinensis</name>
    <name type="common">Mosquito</name>
    <dbReference type="NCBI Taxonomy" id="74873"/>
    <lineage>
        <taxon>Eukaryota</taxon>
        <taxon>Metazoa</taxon>
        <taxon>Ecdysozoa</taxon>
        <taxon>Arthropoda</taxon>
        <taxon>Hexapoda</taxon>
        <taxon>Insecta</taxon>
        <taxon>Pterygota</taxon>
        <taxon>Neoptera</taxon>
        <taxon>Endopterygota</taxon>
        <taxon>Diptera</taxon>
        <taxon>Nematocera</taxon>
        <taxon>Culicoidea</taxon>
        <taxon>Culicidae</taxon>
        <taxon>Anophelinae</taxon>
        <taxon>Anopheles</taxon>
    </lineage>
</organism>
<reference evidence="8 10" key="1">
    <citation type="journal article" date="2014" name="BMC Genomics">
        <title>Genome sequence of Anopheles sinensis provides insight into genetics basis of mosquito competence for malaria parasites.</title>
        <authorList>
            <person name="Zhou D."/>
            <person name="Zhang D."/>
            <person name="Ding G."/>
            <person name="Shi L."/>
            <person name="Hou Q."/>
            <person name="Ye Y."/>
            <person name="Xu Y."/>
            <person name="Zhou H."/>
            <person name="Xiong C."/>
            <person name="Li S."/>
            <person name="Yu J."/>
            <person name="Hong S."/>
            <person name="Yu X."/>
            <person name="Zou P."/>
            <person name="Chen C."/>
            <person name="Chang X."/>
            <person name="Wang W."/>
            <person name="Lv Y."/>
            <person name="Sun Y."/>
            <person name="Ma L."/>
            <person name="Shen B."/>
            <person name="Zhu C."/>
        </authorList>
    </citation>
    <scope>NUCLEOTIDE SEQUENCE [LARGE SCALE GENOMIC DNA]</scope>
</reference>
<keyword evidence="3" id="KW-0677">Repeat</keyword>
<accession>A0A084WA96</accession>
<dbReference type="EnsemblMetazoa" id="ASIC015191-RA">
    <property type="protein sequence ID" value="ASIC015191-PA"/>
    <property type="gene ID" value="ASIC015191"/>
</dbReference>
<evidence type="ECO:0000256" key="5">
    <source>
        <dbReference type="PROSITE-ProRule" id="PRU00500"/>
    </source>
</evidence>
<dbReference type="GO" id="GO:0007160">
    <property type="term" value="P:cell-matrix adhesion"/>
    <property type="evidence" value="ECO:0007669"/>
    <property type="project" value="TreeGrafter"/>
</dbReference>
<dbReference type="EMBL" id="ATLV01022053">
    <property type="status" value="NOT_ANNOTATED_CDS"/>
    <property type="molecule type" value="Genomic_DNA"/>
</dbReference>
<dbReference type="PANTHER" id="PTHR12352">
    <property type="entry name" value="SECRETED MODULAR CALCIUM-BINDING PROTEIN"/>
    <property type="match status" value="1"/>
</dbReference>
<sequence length="293" mass="32221">MDKCIWNVVILLLLEKLSFLSAQIVPNCDSTIGCLAFSTQAACTGPDEFWSPNATHGGCCPGCIQALPLGAVCNEPSTTTVSPEGAPSLPCAPGLVCGLGNVCRLNTVDCLSTYHVATDTIDWVPQCDSRGQYAPKQCRGDRLNGRCFCYSAEGKRIFGFSWRNQAQNMTCACSRRRADLEAEGRIDVTLHCTPDGNYEELQCDRGVCWCAEPQTGTQQPGTRAVPEDLWTLLPCYNETFHGVQYLRRCESIAFSQILQRRQFIIHGHTGVTFTNVICNYDGSHGRYVIEGQE</sequence>
<dbReference type="GO" id="GO:0005615">
    <property type="term" value="C:extracellular space"/>
    <property type="evidence" value="ECO:0007669"/>
    <property type="project" value="TreeGrafter"/>
</dbReference>
<dbReference type="Proteomes" id="UP000030765">
    <property type="component" value="Unassembled WGS sequence"/>
</dbReference>
<dbReference type="InterPro" id="IPR051950">
    <property type="entry name" value="Dev_reg/Prot_inhib"/>
</dbReference>
<keyword evidence="2" id="KW-0964">Secreted</keyword>
<feature type="signal peptide" evidence="6">
    <location>
        <begin position="1"/>
        <end position="22"/>
    </location>
</feature>
<evidence type="ECO:0000256" key="1">
    <source>
        <dbReference type="ARBA" id="ARBA00004613"/>
    </source>
</evidence>
<dbReference type="Gene3D" id="4.10.800.10">
    <property type="entry name" value="Thyroglobulin type-1"/>
    <property type="match status" value="2"/>
</dbReference>
<evidence type="ECO:0000313" key="9">
    <source>
        <dbReference type="EnsemblMetazoa" id="ASIC015191-PA"/>
    </source>
</evidence>
<keyword evidence="10" id="KW-1185">Reference proteome</keyword>
<dbReference type="PANTHER" id="PTHR12352:SF3">
    <property type="entry name" value="NIDOGEN-2"/>
    <property type="match status" value="1"/>
</dbReference>
<proteinExistence type="predicted"/>
<protein>
    <submittedName>
        <fullName evidence="8">AGAP005942-PA-like protein</fullName>
    </submittedName>
</protein>